<reference evidence="3" key="1">
    <citation type="journal article" date="2019" name="Int. J. Syst. Evol. Microbiol.">
        <title>The Global Catalogue of Microorganisms (GCM) 10K type strain sequencing project: providing services to taxonomists for standard genome sequencing and annotation.</title>
        <authorList>
            <consortium name="The Broad Institute Genomics Platform"/>
            <consortium name="The Broad Institute Genome Sequencing Center for Infectious Disease"/>
            <person name="Wu L."/>
            <person name="Ma J."/>
        </authorList>
    </citation>
    <scope>NUCLEOTIDE SEQUENCE [LARGE SCALE GENOMIC DNA]</scope>
    <source>
        <strain evidence="3">KCTC 62575</strain>
    </source>
</reference>
<dbReference type="RefSeq" id="WP_378227213.1">
    <property type="nucleotide sequence ID" value="NZ_JBHRSF010000034.1"/>
</dbReference>
<gene>
    <name evidence="2" type="ORF">ACFODO_10465</name>
</gene>
<feature type="chain" id="PRO_5046005389" description="SCPU domain-containing protein" evidence="1">
    <location>
        <begin position="23"/>
        <end position="160"/>
    </location>
</feature>
<protein>
    <recommendedName>
        <fullName evidence="4">SCPU domain-containing protein</fullName>
    </recommendedName>
</protein>
<name>A0ABV7BFL6_9GAMM</name>
<proteinExistence type="predicted"/>
<keyword evidence="1" id="KW-0732">Signal</keyword>
<evidence type="ECO:0000313" key="3">
    <source>
        <dbReference type="Proteomes" id="UP001595455"/>
    </source>
</evidence>
<organism evidence="2 3">
    <name type="scientific">Acinetobacter sichuanensis</name>
    <dbReference type="NCBI Taxonomy" id="2136183"/>
    <lineage>
        <taxon>Bacteria</taxon>
        <taxon>Pseudomonadati</taxon>
        <taxon>Pseudomonadota</taxon>
        <taxon>Gammaproteobacteria</taxon>
        <taxon>Moraxellales</taxon>
        <taxon>Moraxellaceae</taxon>
        <taxon>Acinetobacter</taxon>
    </lineage>
</organism>
<feature type="signal peptide" evidence="1">
    <location>
        <begin position="1"/>
        <end position="22"/>
    </location>
</feature>
<sequence>MKILLKSAAVTALLLGSGLTQAATTTSSIPMGVDVPRSCTLSNVSAGIILPEDGSEAQGAFTLTCNIDGGFTATYSFDSTSSYSSSRVVNANGVGLETSGSIQVAGWNLSLDTGSNGLHFIQTWLNNPIPAIVKAKLKSPTTATTPAGVYTDTFRVNVTY</sequence>
<evidence type="ECO:0000313" key="2">
    <source>
        <dbReference type="EMBL" id="MFC2995686.1"/>
    </source>
</evidence>
<dbReference type="EMBL" id="JBHRSF010000034">
    <property type="protein sequence ID" value="MFC2995686.1"/>
    <property type="molecule type" value="Genomic_DNA"/>
</dbReference>
<dbReference type="Proteomes" id="UP001595455">
    <property type="component" value="Unassembled WGS sequence"/>
</dbReference>
<comment type="caution">
    <text evidence="2">The sequence shown here is derived from an EMBL/GenBank/DDBJ whole genome shotgun (WGS) entry which is preliminary data.</text>
</comment>
<keyword evidence="3" id="KW-1185">Reference proteome</keyword>
<accession>A0ABV7BFL6</accession>
<evidence type="ECO:0008006" key="4">
    <source>
        <dbReference type="Google" id="ProtNLM"/>
    </source>
</evidence>
<evidence type="ECO:0000256" key="1">
    <source>
        <dbReference type="SAM" id="SignalP"/>
    </source>
</evidence>